<name>A0A916SZE3_9SPHN</name>
<feature type="region of interest" description="Disordered" evidence="1">
    <location>
        <begin position="1"/>
        <end position="20"/>
    </location>
</feature>
<keyword evidence="4" id="KW-1185">Reference proteome</keyword>
<gene>
    <name evidence="3" type="ORF">GCM10011380_12280</name>
</gene>
<sequence length="243" mass="26695">MSTIVTKGAVPVSDRDHDAPDPLSRRKLLIGLALAGTVALSELYVPRRSVDRQTDKSFDKLFPERLGPWAYESASGLILPPEDQLSRTLYEQLLTRVYDGTGVEPVMLVVAYSSVQEGRLQVHRPEVCYPASGFTILENVAASVPIAPGFAIPCRFLTADRGARREYIIYWTRVGDALPIRWFDQRLEMAKANLRGLIPDGLLARASVIGDDRNAALATLTRFVQALVADSGKAGRKLLIGPH</sequence>
<dbReference type="Proteomes" id="UP000623067">
    <property type="component" value="Unassembled WGS sequence"/>
</dbReference>
<evidence type="ECO:0000313" key="4">
    <source>
        <dbReference type="Proteomes" id="UP000623067"/>
    </source>
</evidence>
<dbReference type="EMBL" id="BMIH01000002">
    <property type="protein sequence ID" value="GGB24280.1"/>
    <property type="molecule type" value="Genomic_DNA"/>
</dbReference>
<dbReference type="InterPro" id="IPR014263">
    <property type="entry name" value="Methanolan_biosynth_EpsI"/>
</dbReference>
<evidence type="ECO:0000313" key="3">
    <source>
        <dbReference type="EMBL" id="GGB24280.1"/>
    </source>
</evidence>
<dbReference type="NCBIfam" id="NF045608">
    <property type="entry name" value="EpsI_type_V"/>
    <property type="match status" value="1"/>
</dbReference>
<organism evidence="3 4">
    <name type="scientific">Sphingomonas metalli</name>
    <dbReference type="NCBI Taxonomy" id="1779358"/>
    <lineage>
        <taxon>Bacteria</taxon>
        <taxon>Pseudomonadati</taxon>
        <taxon>Pseudomonadota</taxon>
        <taxon>Alphaproteobacteria</taxon>
        <taxon>Sphingomonadales</taxon>
        <taxon>Sphingomonadaceae</taxon>
        <taxon>Sphingomonas</taxon>
    </lineage>
</organism>
<reference evidence="3" key="2">
    <citation type="submission" date="2020-09" db="EMBL/GenBank/DDBJ databases">
        <authorList>
            <person name="Sun Q."/>
            <person name="Zhou Y."/>
        </authorList>
    </citation>
    <scope>NUCLEOTIDE SEQUENCE</scope>
    <source>
        <strain evidence="3">CGMCC 1.15330</strain>
    </source>
</reference>
<accession>A0A916SZE3</accession>
<evidence type="ECO:0000259" key="2">
    <source>
        <dbReference type="Pfam" id="PF11984"/>
    </source>
</evidence>
<dbReference type="Pfam" id="PF11984">
    <property type="entry name" value="DUF3485"/>
    <property type="match status" value="1"/>
</dbReference>
<proteinExistence type="predicted"/>
<protein>
    <recommendedName>
        <fullName evidence="2">Methanolan biosynthesis EpsI domain-containing protein</fullName>
    </recommendedName>
</protein>
<reference evidence="3" key="1">
    <citation type="journal article" date="2014" name="Int. J. Syst. Evol. Microbiol.">
        <title>Complete genome sequence of Corynebacterium casei LMG S-19264T (=DSM 44701T), isolated from a smear-ripened cheese.</title>
        <authorList>
            <consortium name="US DOE Joint Genome Institute (JGI-PGF)"/>
            <person name="Walter F."/>
            <person name="Albersmeier A."/>
            <person name="Kalinowski J."/>
            <person name="Ruckert C."/>
        </authorList>
    </citation>
    <scope>NUCLEOTIDE SEQUENCE</scope>
    <source>
        <strain evidence="3">CGMCC 1.15330</strain>
    </source>
</reference>
<dbReference type="NCBIfam" id="TIGR02914">
    <property type="entry name" value="EpsI_fam"/>
    <property type="match status" value="1"/>
</dbReference>
<comment type="caution">
    <text evidence="3">The sequence shown here is derived from an EMBL/GenBank/DDBJ whole genome shotgun (WGS) entry which is preliminary data.</text>
</comment>
<dbReference type="AlphaFoldDB" id="A0A916SZE3"/>
<dbReference type="RefSeq" id="WP_188657894.1">
    <property type="nucleotide sequence ID" value="NZ_BMIH01000002.1"/>
</dbReference>
<evidence type="ECO:0000256" key="1">
    <source>
        <dbReference type="SAM" id="MobiDB-lite"/>
    </source>
</evidence>
<feature type="domain" description="Methanolan biosynthesis EpsI" evidence="2">
    <location>
        <begin position="29"/>
        <end position="229"/>
    </location>
</feature>
<dbReference type="InterPro" id="IPR054654">
    <property type="entry name" value="EpsI_type_V_pred"/>
</dbReference>